<comment type="caution">
    <text evidence="2">The sequence shown here is derived from an EMBL/GenBank/DDBJ whole genome shotgun (WGS) entry which is preliminary data.</text>
</comment>
<dbReference type="Gene3D" id="3.90.1720.10">
    <property type="entry name" value="endopeptidase domain like (from Nostoc punctiforme)"/>
    <property type="match status" value="1"/>
</dbReference>
<proteinExistence type="predicted"/>
<keyword evidence="3" id="KW-1185">Reference proteome</keyword>
<dbReference type="RefSeq" id="WP_201375413.1">
    <property type="nucleotide sequence ID" value="NZ_BNJG01000003.1"/>
</dbReference>
<protein>
    <recommendedName>
        <fullName evidence="1">Peptidase C51 domain-containing protein</fullName>
    </recommendedName>
</protein>
<organism evidence="2 3">
    <name type="scientific">Ktedonobacter robiniae</name>
    <dbReference type="NCBI Taxonomy" id="2778365"/>
    <lineage>
        <taxon>Bacteria</taxon>
        <taxon>Bacillati</taxon>
        <taxon>Chloroflexota</taxon>
        <taxon>Ktedonobacteria</taxon>
        <taxon>Ktedonobacterales</taxon>
        <taxon>Ktedonobacteraceae</taxon>
        <taxon>Ktedonobacter</taxon>
    </lineage>
</organism>
<dbReference type="EMBL" id="BNJG01000003">
    <property type="protein sequence ID" value="GHO59205.1"/>
    <property type="molecule type" value="Genomic_DNA"/>
</dbReference>
<dbReference type="Pfam" id="PF05257">
    <property type="entry name" value="CHAP"/>
    <property type="match status" value="1"/>
</dbReference>
<dbReference type="Proteomes" id="UP000654345">
    <property type="component" value="Unassembled WGS sequence"/>
</dbReference>
<reference evidence="2 3" key="1">
    <citation type="journal article" date="2021" name="Int. J. Syst. Evol. Microbiol.">
        <title>Reticulibacter mediterranei gen. nov., sp. nov., within the new family Reticulibacteraceae fam. nov., and Ktedonospora formicarum gen. nov., sp. nov., Ktedonobacter robiniae sp. nov., Dictyobacter formicarum sp. nov. and Dictyobacter arantiisoli sp. nov., belonging to the class Ktedonobacteria.</title>
        <authorList>
            <person name="Yabe S."/>
            <person name="Zheng Y."/>
            <person name="Wang C.M."/>
            <person name="Sakai Y."/>
            <person name="Abe K."/>
            <person name="Yokota A."/>
            <person name="Donadio S."/>
            <person name="Cavaletti L."/>
            <person name="Monciardini P."/>
        </authorList>
    </citation>
    <scope>NUCLEOTIDE SEQUENCE [LARGE SCALE GENOMIC DNA]</scope>
    <source>
        <strain evidence="2 3">SOSP1-30</strain>
    </source>
</reference>
<name>A0ABQ3V2T4_9CHLR</name>
<evidence type="ECO:0000313" key="2">
    <source>
        <dbReference type="EMBL" id="GHO59205.1"/>
    </source>
</evidence>
<accession>A0ABQ3V2T4</accession>
<gene>
    <name evidence="2" type="ORF">KSB_76800</name>
</gene>
<sequence length="246" mass="26986">MGMLIRFGLAAVAFQVLACMLFVVIMMAPLAGVFQSSEQGNAVTMTIEKGKGADSIVAAAKALSQHISGYRANLYDPNDPFMRPVYTYWESICPGVNGDVCWYAHTGSLQCVYFAVGAYFLAGYPVPDIYDAVNFWPNYQNRSGWREVSSTEYPVSQRGLPAPGDLMIWKGGDFGHIAVVLEVVPPHDGKDGSVTVAQGNAPGNRWPASHDTDPANWYTMPLHPDLSIGTWTQPYLFTVRGFIRHV</sequence>
<dbReference type="InterPro" id="IPR007921">
    <property type="entry name" value="CHAP_dom"/>
</dbReference>
<dbReference type="PROSITE" id="PS50911">
    <property type="entry name" value="CHAP"/>
    <property type="match status" value="1"/>
</dbReference>
<evidence type="ECO:0000259" key="1">
    <source>
        <dbReference type="PROSITE" id="PS50911"/>
    </source>
</evidence>
<dbReference type="InterPro" id="IPR038765">
    <property type="entry name" value="Papain-like_cys_pep_sf"/>
</dbReference>
<dbReference type="SUPFAM" id="SSF54001">
    <property type="entry name" value="Cysteine proteinases"/>
    <property type="match status" value="1"/>
</dbReference>
<feature type="domain" description="Peptidase C51" evidence="1">
    <location>
        <begin position="86"/>
        <end position="220"/>
    </location>
</feature>
<evidence type="ECO:0000313" key="3">
    <source>
        <dbReference type="Proteomes" id="UP000654345"/>
    </source>
</evidence>